<sequence>MKLKFGAIMQACRERAGLSQEEMAERLHRSQSCISKFEKDRKVPDMQTFLSWVDATGAKEVAVAFLCGMDGLNIMQNLMTLIGG</sequence>
<comment type="caution">
    <text evidence="2">The sequence shown here is derived from an EMBL/GenBank/DDBJ whole genome shotgun (WGS) entry which is preliminary data.</text>
</comment>
<proteinExistence type="predicted"/>
<evidence type="ECO:0000259" key="1">
    <source>
        <dbReference type="PROSITE" id="PS50943"/>
    </source>
</evidence>
<dbReference type="PROSITE" id="PS50943">
    <property type="entry name" value="HTH_CROC1"/>
    <property type="match status" value="1"/>
</dbReference>
<dbReference type="RefSeq" id="WP_343860806.1">
    <property type="nucleotide sequence ID" value="NZ_BAAACX010000009.1"/>
</dbReference>
<dbReference type="EMBL" id="BAAACX010000009">
    <property type="protein sequence ID" value="GAA0390154.1"/>
    <property type="molecule type" value="Genomic_DNA"/>
</dbReference>
<dbReference type="InterPro" id="IPR001387">
    <property type="entry name" value="Cro/C1-type_HTH"/>
</dbReference>
<accession>A0ABP3I5G5</accession>
<evidence type="ECO:0000313" key="3">
    <source>
        <dbReference type="Proteomes" id="UP001500340"/>
    </source>
</evidence>
<dbReference type="CDD" id="cd00093">
    <property type="entry name" value="HTH_XRE"/>
    <property type="match status" value="1"/>
</dbReference>
<protein>
    <recommendedName>
        <fullName evidence="1">HTH cro/C1-type domain-containing protein</fullName>
    </recommendedName>
</protein>
<dbReference type="Pfam" id="PF13560">
    <property type="entry name" value="HTH_31"/>
    <property type="match status" value="1"/>
</dbReference>
<reference evidence="3" key="1">
    <citation type="journal article" date="2019" name="Int. J. Syst. Evol. Microbiol.">
        <title>The Global Catalogue of Microorganisms (GCM) 10K type strain sequencing project: providing services to taxonomists for standard genome sequencing and annotation.</title>
        <authorList>
            <consortium name="The Broad Institute Genomics Platform"/>
            <consortium name="The Broad Institute Genome Sequencing Center for Infectious Disease"/>
            <person name="Wu L."/>
            <person name="Ma J."/>
        </authorList>
    </citation>
    <scope>NUCLEOTIDE SEQUENCE [LARGE SCALE GENOMIC DNA]</scope>
    <source>
        <strain evidence="3">JCM 12774</strain>
    </source>
</reference>
<dbReference type="SMART" id="SM00530">
    <property type="entry name" value="HTH_XRE"/>
    <property type="match status" value="1"/>
</dbReference>
<dbReference type="Proteomes" id="UP001500340">
    <property type="component" value="Unassembled WGS sequence"/>
</dbReference>
<keyword evidence="3" id="KW-1185">Reference proteome</keyword>
<dbReference type="InterPro" id="IPR010982">
    <property type="entry name" value="Lambda_DNA-bd_dom_sf"/>
</dbReference>
<dbReference type="Gene3D" id="1.10.260.40">
    <property type="entry name" value="lambda repressor-like DNA-binding domains"/>
    <property type="match status" value="1"/>
</dbReference>
<organism evidence="2 3">
    <name type="scientific">Paenibacillus motobuensis</name>
    <dbReference type="NCBI Taxonomy" id="295324"/>
    <lineage>
        <taxon>Bacteria</taxon>
        <taxon>Bacillati</taxon>
        <taxon>Bacillota</taxon>
        <taxon>Bacilli</taxon>
        <taxon>Bacillales</taxon>
        <taxon>Paenibacillaceae</taxon>
        <taxon>Paenibacillus</taxon>
    </lineage>
</organism>
<gene>
    <name evidence="2" type="ORF">GCM10008933_21310</name>
</gene>
<dbReference type="SUPFAM" id="SSF47413">
    <property type="entry name" value="lambda repressor-like DNA-binding domains"/>
    <property type="match status" value="1"/>
</dbReference>
<feature type="domain" description="HTH cro/C1-type" evidence="1">
    <location>
        <begin position="9"/>
        <end position="63"/>
    </location>
</feature>
<name>A0ABP3I5G5_9BACL</name>
<evidence type="ECO:0000313" key="2">
    <source>
        <dbReference type="EMBL" id="GAA0390154.1"/>
    </source>
</evidence>